<evidence type="ECO:0000256" key="9">
    <source>
        <dbReference type="SAM" id="Phobius"/>
    </source>
</evidence>
<keyword evidence="7" id="KW-0325">Glycoprotein</keyword>
<evidence type="ECO:0000256" key="6">
    <source>
        <dbReference type="ARBA" id="ARBA00023136"/>
    </source>
</evidence>
<dbReference type="PROSITE" id="PS51762">
    <property type="entry name" value="GH16_2"/>
    <property type="match status" value="1"/>
</dbReference>
<proteinExistence type="inferred from homology"/>
<dbReference type="PANTHER" id="PTHR31361:SF1">
    <property type="entry name" value="BETA-GLUCAN SYNTHESIS-ASSOCIATED PROTEIN KRE6-RELATED"/>
    <property type="match status" value="1"/>
</dbReference>
<keyword evidence="5 9" id="KW-1133">Transmembrane helix</keyword>
<evidence type="ECO:0000256" key="5">
    <source>
        <dbReference type="ARBA" id="ARBA00022989"/>
    </source>
</evidence>
<dbReference type="GO" id="GO:0005789">
    <property type="term" value="C:endoplasmic reticulum membrane"/>
    <property type="evidence" value="ECO:0007669"/>
    <property type="project" value="TreeGrafter"/>
</dbReference>
<dbReference type="GO" id="GO:0015926">
    <property type="term" value="F:glucosidase activity"/>
    <property type="evidence" value="ECO:0007669"/>
    <property type="project" value="TreeGrafter"/>
</dbReference>
<keyword evidence="4" id="KW-0735">Signal-anchor</keyword>
<evidence type="ECO:0000256" key="8">
    <source>
        <dbReference type="ARBA" id="ARBA00023316"/>
    </source>
</evidence>
<dbReference type="SUPFAM" id="SSF49899">
    <property type="entry name" value="Concanavalin A-like lectins/glucanases"/>
    <property type="match status" value="1"/>
</dbReference>
<dbReference type="PANTHER" id="PTHR31361">
    <property type="entry name" value="BETA-GLUCAN SYNTHESIS-ASSOCIATED PROTEIN KRE6-RELATED"/>
    <property type="match status" value="1"/>
</dbReference>
<evidence type="ECO:0000256" key="2">
    <source>
        <dbReference type="ARBA" id="ARBA00010962"/>
    </source>
</evidence>
<dbReference type="GO" id="GO:0006078">
    <property type="term" value="P:(1-&gt;6)-beta-D-glucan biosynthetic process"/>
    <property type="evidence" value="ECO:0007669"/>
    <property type="project" value="TreeGrafter"/>
</dbReference>
<dbReference type="InterPro" id="IPR013320">
    <property type="entry name" value="ConA-like_dom_sf"/>
</dbReference>
<dbReference type="GO" id="GO:0005886">
    <property type="term" value="C:plasma membrane"/>
    <property type="evidence" value="ECO:0007669"/>
    <property type="project" value="TreeGrafter"/>
</dbReference>
<dbReference type="Pfam" id="PF03935">
    <property type="entry name" value="SKN1_KRE6_Sbg1"/>
    <property type="match status" value="1"/>
</dbReference>
<dbReference type="EMBL" id="ML178815">
    <property type="protein sequence ID" value="TFL06388.1"/>
    <property type="molecule type" value="Genomic_DNA"/>
</dbReference>
<gene>
    <name evidence="11" type="ORF">BDV98DRAFT_559335</name>
</gene>
<name>A0A5C3QYH0_9AGAR</name>
<dbReference type="Gene3D" id="2.60.120.200">
    <property type="match status" value="2"/>
</dbReference>
<evidence type="ECO:0000256" key="7">
    <source>
        <dbReference type="ARBA" id="ARBA00023180"/>
    </source>
</evidence>
<dbReference type="InterPro" id="IPR000757">
    <property type="entry name" value="Beta-glucanase-like"/>
</dbReference>
<keyword evidence="3 9" id="KW-0812">Transmembrane</keyword>
<feature type="domain" description="GH16" evidence="10">
    <location>
        <begin position="247"/>
        <end position="615"/>
    </location>
</feature>
<dbReference type="FunFam" id="2.60.120.200:FF:000259">
    <property type="entry name" value="Chromosome 9, whole genome shotgun sequence"/>
    <property type="match status" value="1"/>
</dbReference>
<evidence type="ECO:0000313" key="11">
    <source>
        <dbReference type="EMBL" id="TFL06388.1"/>
    </source>
</evidence>
<dbReference type="CDD" id="cd02180">
    <property type="entry name" value="GH16_fungal_KRE6_glucanase"/>
    <property type="match status" value="1"/>
</dbReference>
<keyword evidence="12" id="KW-1185">Reference proteome</keyword>
<keyword evidence="11" id="KW-0378">Hydrolase</keyword>
<protein>
    <submittedName>
        <fullName evidence="11">Glycoside hydrolase family 16 protein</fullName>
    </submittedName>
</protein>
<keyword evidence="8" id="KW-0961">Cell wall biogenesis/degradation</keyword>
<dbReference type="InterPro" id="IPR005629">
    <property type="entry name" value="Skn1/Kre6/Sbg1"/>
</dbReference>
<sequence>MSSQAPYGYSSSNPFNAVNPNLVPRNRFRNVQQNHFNNVSAHPPALQPRTITPVNKFRNMQQQYFGTNPPASSGHRTHRRQHLDVPGMQPPSPQPPAIHAALASPKGGFSSTFLSNSESSYFGSQNDSISSKFSLPADPYTWGSPISELHREPDDGLHNPDANYDTASLNIGLRGLSNMGCMLLLLAVLLGLFIGYPVMSYLNTHEQSSFGGFNLGGINATGQVPSFHLVNGLIDRDTPQSARQIKSHTDGSKMQLVFSDEFNVDGRSFYPGDDPYWEAVDLHYWQTNNLEWYSPDAVTTRGGSLVITLSQRSSHGLDYEGGLLSTWNKFCFTGGLIQASVMLPGVNNVVGLWPAIWTMGNLGRAGYGASLEGMWPYTYDACDVGTAPNQTMNGLPMAATMGGDEVHGGVLSYLPGQRLSRCTCPGESHPGPKHTDGTFVGRAAPEIDIFEAQITGEPLTGQVSQSAQWAPFNAGYNWFNTTNNLDIPNPSVTALNEYAGGVFQQAISAVSEVDQGCYDGTNRCFSVYGFEYKPGFDDAYISWISAGEPSWTIYSAGLAADTRTEISARPIPQEPMYIIANLGMSLNFGDVDLEHLIFPARMYVDWIRVYQHADTASIGCDPQEFPTASYIQKYIAAYTDANLTTWRDDYRQRFPKNRFLGEC</sequence>
<comment type="similarity">
    <text evidence="2">Belongs to the SKN1/KRE6 family.</text>
</comment>
<evidence type="ECO:0000259" key="10">
    <source>
        <dbReference type="PROSITE" id="PS51762"/>
    </source>
</evidence>
<accession>A0A5C3QYH0</accession>
<evidence type="ECO:0000256" key="4">
    <source>
        <dbReference type="ARBA" id="ARBA00022968"/>
    </source>
</evidence>
<evidence type="ECO:0000313" key="12">
    <source>
        <dbReference type="Proteomes" id="UP000305067"/>
    </source>
</evidence>
<dbReference type="AlphaFoldDB" id="A0A5C3QYH0"/>
<feature type="transmembrane region" description="Helical" evidence="9">
    <location>
        <begin position="181"/>
        <end position="199"/>
    </location>
</feature>
<dbReference type="OrthoDB" id="412647at2759"/>
<dbReference type="Proteomes" id="UP000305067">
    <property type="component" value="Unassembled WGS sequence"/>
</dbReference>
<dbReference type="GO" id="GO:0031505">
    <property type="term" value="P:fungal-type cell wall organization"/>
    <property type="evidence" value="ECO:0007669"/>
    <property type="project" value="TreeGrafter"/>
</dbReference>
<dbReference type="STRING" id="1884261.A0A5C3QYH0"/>
<evidence type="ECO:0000256" key="3">
    <source>
        <dbReference type="ARBA" id="ARBA00022692"/>
    </source>
</evidence>
<evidence type="ECO:0000256" key="1">
    <source>
        <dbReference type="ARBA" id="ARBA00004606"/>
    </source>
</evidence>
<comment type="subcellular location">
    <subcellularLocation>
        <location evidence="1">Membrane</location>
        <topology evidence="1">Single-pass type II membrane protein</topology>
    </subcellularLocation>
</comment>
<keyword evidence="6 9" id="KW-0472">Membrane</keyword>
<dbReference type="FunFam" id="2.60.120.200:FF:000135">
    <property type="entry name" value="Related to KRE6-glucan synthase subunit"/>
    <property type="match status" value="1"/>
</dbReference>
<organism evidence="11 12">
    <name type="scientific">Pterulicium gracile</name>
    <dbReference type="NCBI Taxonomy" id="1884261"/>
    <lineage>
        <taxon>Eukaryota</taxon>
        <taxon>Fungi</taxon>
        <taxon>Dikarya</taxon>
        <taxon>Basidiomycota</taxon>
        <taxon>Agaricomycotina</taxon>
        <taxon>Agaricomycetes</taxon>
        <taxon>Agaricomycetidae</taxon>
        <taxon>Agaricales</taxon>
        <taxon>Pleurotineae</taxon>
        <taxon>Pterulaceae</taxon>
        <taxon>Pterulicium</taxon>
    </lineage>
</organism>
<reference evidence="11 12" key="1">
    <citation type="journal article" date="2019" name="Nat. Ecol. Evol.">
        <title>Megaphylogeny resolves global patterns of mushroom evolution.</title>
        <authorList>
            <person name="Varga T."/>
            <person name="Krizsan K."/>
            <person name="Foldi C."/>
            <person name="Dima B."/>
            <person name="Sanchez-Garcia M."/>
            <person name="Sanchez-Ramirez S."/>
            <person name="Szollosi G.J."/>
            <person name="Szarkandi J.G."/>
            <person name="Papp V."/>
            <person name="Albert L."/>
            <person name="Andreopoulos W."/>
            <person name="Angelini C."/>
            <person name="Antonin V."/>
            <person name="Barry K.W."/>
            <person name="Bougher N.L."/>
            <person name="Buchanan P."/>
            <person name="Buyck B."/>
            <person name="Bense V."/>
            <person name="Catcheside P."/>
            <person name="Chovatia M."/>
            <person name="Cooper J."/>
            <person name="Damon W."/>
            <person name="Desjardin D."/>
            <person name="Finy P."/>
            <person name="Geml J."/>
            <person name="Haridas S."/>
            <person name="Hughes K."/>
            <person name="Justo A."/>
            <person name="Karasinski D."/>
            <person name="Kautmanova I."/>
            <person name="Kiss B."/>
            <person name="Kocsube S."/>
            <person name="Kotiranta H."/>
            <person name="LaButti K.M."/>
            <person name="Lechner B.E."/>
            <person name="Liimatainen K."/>
            <person name="Lipzen A."/>
            <person name="Lukacs Z."/>
            <person name="Mihaltcheva S."/>
            <person name="Morgado L.N."/>
            <person name="Niskanen T."/>
            <person name="Noordeloos M.E."/>
            <person name="Ohm R.A."/>
            <person name="Ortiz-Santana B."/>
            <person name="Ovrebo C."/>
            <person name="Racz N."/>
            <person name="Riley R."/>
            <person name="Savchenko A."/>
            <person name="Shiryaev A."/>
            <person name="Soop K."/>
            <person name="Spirin V."/>
            <person name="Szebenyi C."/>
            <person name="Tomsovsky M."/>
            <person name="Tulloss R.E."/>
            <person name="Uehling J."/>
            <person name="Grigoriev I.V."/>
            <person name="Vagvolgyi C."/>
            <person name="Papp T."/>
            <person name="Martin F.M."/>
            <person name="Miettinen O."/>
            <person name="Hibbett D.S."/>
            <person name="Nagy L.G."/>
        </authorList>
    </citation>
    <scope>NUCLEOTIDE SEQUENCE [LARGE SCALE GENOMIC DNA]</scope>
    <source>
        <strain evidence="11 12">CBS 309.79</strain>
    </source>
</reference>